<keyword evidence="2" id="KW-0347">Helicase</keyword>
<evidence type="ECO:0000259" key="1">
    <source>
        <dbReference type="Pfam" id="PF12705"/>
    </source>
</evidence>
<dbReference type="GO" id="GO:0003678">
    <property type="term" value="F:DNA helicase activity"/>
    <property type="evidence" value="ECO:0007669"/>
    <property type="project" value="UniProtKB-EC"/>
</dbReference>
<dbReference type="KEGG" id="rcf:Poly24_30720"/>
<dbReference type="SUPFAM" id="SSF52980">
    <property type="entry name" value="Restriction endonuclease-like"/>
    <property type="match status" value="1"/>
</dbReference>
<sequence length="953" mass="105210">MASGSSLQPIFLGWNQPLLPLAAEWLWNAYPPTDQWDLSALTIVLPGRRATRQFGDMLTRFAAARNRTLAAPIIITTGGLPERLYQPTAPIANEMEQTLAWCQVLRAAPSASLEPLIANPPPQTPIAPWLELAGAVRRLHEELASEHFSFGDVANALAKETPAETPRWELLEKLANAYDATLQAVGRSDPYSQRRHATSGHLCQAPGDVIVVGAVDLNKSIRTMIEAIAPRVAILVGAPESEADVFDQYGCVLPTAWTKRTLQITDEQLVPATDAEDQAVATGQIISGWRAQFQLDQITIGITDEAMIAPVSQQLATQGIDVHAELGDPLIRSAPARLLSLIVDYIQTRSYRALSSLVRHADLHAMLTADLTSTAPDGEASAAYGNWLVCLDRLRSEHFPLRTTDPIPVAATDRELVGRLITTVDRWLEPLLVNESAAEIQLTDWCNAIRTTLDTVYSKRRQNLRGSWQQKLGQALVAIDAAIDRLSSVPQPLELSLPSGTIAEMLLAQIADVRLHHPANPDTIELVGWLDLALDTNEALCVVGLNEPFVPESVVADPFLPGGLRHRLKIADNDQRYARDAYALSLMMHSRPAVRWIVGRASAEGSPTPPSRLLAACSADVAATRTLRLLDELPPRPVVASIWSTDQATSNLPIPVPCDYNPPSILSVTAFGDYLRCPYRFFLRHIAKLRPLDDTVVELAANQFGNLIHDALEEFGKDGPKHSTNHDEVEGFLLDAASDLARQRYGDRPSAPVRLQITSALNRLKLVAKRQVERTQQGWLLWAAERQVDVQHNAVLMVDGTPFGLKGRIDRIDYHPDDDRWAVIDYKTHAHDPFKKHYKKSTDEWIDLQLPLYRHMLSALEIHADRDLVQLGYFNIGEKESDVRVNIAEFTPALYASADVAAADVVRGVREGRFIANPDAATNYDDYAVICQTGSIEHLFTDQDEDALEETQA</sequence>
<feature type="domain" description="PD-(D/E)XK endonuclease-like" evidence="1">
    <location>
        <begin position="666"/>
        <end position="932"/>
    </location>
</feature>
<dbReference type="InterPro" id="IPR027417">
    <property type="entry name" value="P-loop_NTPase"/>
</dbReference>
<dbReference type="InterPro" id="IPR011604">
    <property type="entry name" value="PDDEXK-like_dom_sf"/>
</dbReference>
<organism evidence="2 3">
    <name type="scientific">Rosistilla carotiformis</name>
    <dbReference type="NCBI Taxonomy" id="2528017"/>
    <lineage>
        <taxon>Bacteria</taxon>
        <taxon>Pseudomonadati</taxon>
        <taxon>Planctomycetota</taxon>
        <taxon>Planctomycetia</taxon>
        <taxon>Pirellulales</taxon>
        <taxon>Pirellulaceae</taxon>
        <taxon>Rosistilla</taxon>
    </lineage>
</organism>
<evidence type="ECO:0000313" key="3">
    <source>
        <dbReference type="Proteomes" id="UP000315082"/>
    </source>
</evidence>
<dbReference type="InterPro" id="IPR011335">
    <property type="entry name" value="Restrct_endonuc-II-like"/>
</dbReference>
<dbReference type="Pfam" id="PF12705">
    <property type="entry name" value="PDDEXK_1"/>
    <property type="match status" value="1"/>
</dbReference>
<dbReference type="EC" id="3.6.4.12" evidence="2"/>
<name>A0A518JUY7_9BACT</name>
<reference evidence="2 3" key="1">
    <citation type="submission" date="2019-02" db="EMBL/GenBank/DDBJ databases">
        <title>Deep-cultivation of Planctomycetes and their phenomic and genomic characterization uncovers novel biology.</title>
        <authorList>
            <person name="Wiegand S."/>
            <person name="Jogler M."/>
            <person name="Boedeker C."/>
            <person name="Pinto D."/>
            <person name="Vollmers J."/>
            <person name="Rivas-Marin E."/>
            <person name="Kohn T."/>
            <person name="Peeters S.H."/>
            <person name="Heuer A."/>
            <person name="Rast P."/>
            <person name="Oberbeckmann S."/>
            <person name="Bunk B."/>
            <person name="Jeske O."/>
            <person name="Meyerdierks A."/>
            <person name="Storesund J.E."/>
            <person name="Kallscheuer N."/>
            <person name="Luecker S."/>
            <person name="Lage O.M."/>
            <person name="Pohl T."/>
            <person name="Merkel B.J."/>
            <person name="Hornburger P."/>
            <person name="Mueller R.-W."/>
            <person name="Bruemmer F."/>
            <person name="Labrenz M."/>
            <person name="Spormann A.M."/>
            <person name="Op den Camp H."/>
            <person name="Overmann J."/>
            <person name="Amann R."/>
            <person name="Jetten M.S.M."/>
            <person name="Mascher T."/>
            <person name="Medema M.H."/>
            <person name="Devos D.P."/>
            <person name="Kaster A.-K."/>
            <person name="Ovreas L."/>
            <person name="Rohde M."/>
            <person name="Galperin M.Y."/>
            <person name="Jogler C."/>
        </authorList>
    </citation>
    <scope>NUCLEOTIDE SEQUENCE [LARGE SCALE GENOMIC DNA]</scope>
    <source>
        <strain evidence="2 3">Poly24</strain>
    </source>
</reference>
<dbReference type="SUPFAM" id="SSF52540">
    <property type="entry name" value="P-loop containing nucleoside triphosphate hydrolases"/>
    <property type="match status" value="1"/>
</dbReference>
<protein>
    <submittedName>
        <fullName evidence="2">ATP-dependent helicase/deoxyribonuclease subunit B</fullName>
        <ecNumber evidence="2">3.6.4.12</ecNumber>
    </submittedName>
</protein>
<dbReference type="Proteomes" id="UP000315082">
    <property type="component" value="Chromosome"/>
</dbReference>
<gene>
    <name evidence="2" type="primary">rexB</name>
    <name evidence="2" type="ORF">Poly24_30720</name>
</gene>
<dbReference type="OrthoDB" id="5487982at2"/>
<keyword evidence="2" id="KW-0067">ATP-binding</keyword>
<dbReference type="AlphaFoldDB" id="A0A518JUY7"/>
<dbReference type="Gene3D" id="3.90.320.10">
    <property type="match status" value="1"/>
</dbReference>
<dbReference type="EMBL" id="CP036348">
    <property type="protein sequence ID" value="QDV69357.1"/>
    <property type="molecule type" value="Genomic_DNA"/>
</dbReference>
<keyword evidence="2" id="KW-0378">Hydrolase</keyword>
<keyword evidence="3" id="KW-1185">Reference proteome</keyword>
<dbReference type="GO" id="GO:0016787">
    <property type="term" value="F:hydrolase activity"/>
    <property type="evidence" value="ECO:0007669"/>
    <property type="project" value="UniProtKB-KW"/>
</dbReference>
<proteinExistence type="predicted"/>
<evidence type="ECO:0000313" key="2">
    <source>
        <dbReference type="EMBL" id="QDV69357.1"/>
    </source>
</evidence>
<keyword evidence="2" id="KW-0547">Nucleotide-binding</keyword>
<dbReference type="RefSeq" id="WP_145096723.1">
    <property type="nucleotide sequence ID" value="NZ_CP036348.1"/>
</dbReference>
<accession>A0A518JUY7</accession>
<dbReference type="InterPro" id="IPR038726">
    <property type="entry name" value="PDDEXK_AddAB-type"/>
</dbReference>